<keyword evidence="3" id="KW-1185">Reference proteome</keyword>
<sequence length="296" mass="34739">MRKNTTQKFNWQKLPWNTHKWNTKRKMTLFGGITIVLILFISTIWIFDIYAKELNSALDDISKDKSLKIAFESFYNAGYRPSLLGLFWKITSTFTWISNLALGISLILYAIYPKNWIAQRAIFLTNVYITITFLVFWTLIFPTRISQKTFPWQKFIVDALTHLINPIIGFVFLIINRKNIKITRLTIILSNIVIICYFVFALIVFFIGEQVVQKAQEILGQNIREKNVHHAFNNTIYKFLNFRKPLFYSGNSLVVKISLNIVVFILASSLTPFIGYIWYKTLKLKKDMVTKPYMVE</sequence>
<feature type="transmembrane region" description="Helical" evidence="1">
    <location>
        <begin position="27"/>
        <end position="47"/>
    </location>
</feature>
<feature type="transmembrane region" description="Helical" evidence="1">
    <location>
        <begin position="86"/>
        <end position="111"/>
    </location>
</feature>
<feature type="transmembrane region" description="Helical" evidence="1">
    <location>
        <begin position="187"/>
        <end position="207"/>
    </location>
</feature>
<accession>A0ABU7MM66</accession>
<reference evidence="2" key="1">
    <citation type="submission" date="2024-01" db="EMBL/GenBank/DDBJ databases">
        <title>Genome sequence of Mycoplasma ciconiae type strain DSM 25251.</title>
        <authorList>
            <person name="Spergser J."/>
        </authorList>
    </citation>
    <scope>NUCLEOTIDE SEQUENCE [LARGE SCALE GENOMIC DNA]</scope>
    <source>
        <strain evidence="2">DSM 25251</strain>
    </source>
</reference>
<feature type="transmembrane region" description="Helical" evidence="1">
    <location>
        <begin position="123"/>
        <end position="143"/>
    </location>
</feature>
<proteinExistence type="predicted"/>
<feature type="transmembrane region" description="Helical" evidence="1">
    <location>
        <begin position="155"/>
        <end position="175"/>
    </location>
</feature>
<evidence type="ECO:0008006" key="4">
    <source>
        <dbReference type="Google" id="ProtNLM"/>
    </source>
</evidence>
<evidence type="ECO:0000313" key="3">
    <source>
        <dbReference type="Proteomes" id="UP001344817"/>
    </source>
</evidence>
<evidence type="ECO:0000256" key="1">
    <source>
        <dbReference type="SAM" id="Phobius"/>
    </source>
</evidence>
<dbReference type="EMBL" id="JAZDWZ010000015">
    <property type="protein sequence ID" value="MEE3928629.1"/>
    <property type="molecule type" value="Genomic_DNA"/>
</dbReference>
<comment type="caution">
    <text evidence="2">The sequence shown here is derived from an EMBL/GenBank/DDBJ whole genome shotgun (WGS) entry which is preliminary data.</text>
</comment>
<keyword evidence="1" id="KW-1133">Transmembrane helix</keyword>
<protein>
    <recommendedName>
        <fullName evidence="4">Integral membrane protein</fullName>
    </recommendedName>
</protein>
<gene>
    <name evidence="2" type="ORF">V2E24_03515</name>
</gene>
<name>A0ABU7MM66_9BACT</name>
<organism evidence="2 3">
    <name type="scientific">Mycoplasmopsis ciconiae</name>
    <dbReference type="NCBI Taxonomy" id="561067"/>
    <lineage>
        <taxon>Bacteria</taxon>
        <taxon>Bacillati</taxon>
        <taxon>Mycoplasmatota</taxon>
        <taxon>Mycoplasmoidales</taxon>
        <taxon>Metamycoplasmataceae</taxon>
        <taxon>Mycoplasmopsis</taxon>
    </lineage>
</organism>
<feature type="transmembrane region" description="Helical" evidence="1">
    <location>
        <begin position="257"/>
        <end position="279"/>
    </location>
</feature>
<dbReference type="Proteomes" id="UP001344817">
    <property type="component" value="Unassembled WGS sequence"/>
</dbReference>
<keyword evidence="1" id="KW-0472">Membrane</keyword>
<evidence type="ECO:0000313" key="2">
    <source>
        <dbReference type="EMBL" id="MEE3928629.1"/>
    </source>
</evidence>
<keyword evidence="1" id="KW-0812">Transmembrane</keyword>
<dbReference type="NCBIfam" id="NF046009">
    <property type="entry name" value="MAGa3780_fam"/>
    <property type="match status" value="1"/>
</dbReference>
<dbReference type="RefSeq" id="WP_330501042.1">
    <property type="nucleotide sequence ID" value="NZ_JAZDWZ010000015.1"/>
</dbReference>